<sequence length="48" mass="5043">MPCTLLHLHLILHSCFCQKAGSSAAPDPLTACCAEPTLLARLHSVLAS</sequence>
<reference evidence="2 3" key="1">
    <citation type="journal article" date="2021" name="Commun. Biol.">
        <title>The genome of Shorea leprosula (Dipterocarpaceae) highlights the ecological relevance of drought in aseasonal tropical rainforests.</title>
        <authorList>
            <person name="Ng K.K.S."/>
            <person name="Kobayashi M.J."/>
            <person name="Fawcett J.A."/>
            <person name="Hatakeyama M."/>
            <person name="Paape T."/>
            <person name="Ng C.H."/>
            <person name="Ang C.C."/>
            <person name="Tnah L.H."/>
            <person name="Lee C.T."/>
            <person name="Nishiyama T."/>
            <person name="Sese J."/>
            <person name="O'Brien M.J."/>
            <person name="Copetti D."/>
            <person name="Mohd Noor M.I."/>
            <person name="Ong R.C."/>
            <person name="Putra M."/>
            <person name="Sireger I.Z."/>
            <person name="Indrioko S."/>
            <person name="Kosugi Y."/>
            <person name="Izuno A."/>
            <person name="Isagi Y."/>
            <person name="Lee S.L."/>
            <person name="Shimizu K.K."/>
        </authorList>
    </citation>
    <scope>NUCLEOTIDE SEQUENCE [LARGE SCALE GENOMIC DNA]</scope>
    <source>
        <strain evidence="2">214</strain>
    </source>
</reference>
<name>A0AAV5JLN7_9ROSI</name>
<feature type="signal peptide" evidence="1">
    <location>
        <begin position="1"/>
        <end position="17"/>
    </location>
</feature>
<protein>
    <submittedName>
        <fullName evidence="2">Uncharacterized protein</fullName>
    </submittedName>
</protein>
<keyword evidence="3" id="KW-1185">Reference proteome</keyword>
<dbReference type="AlphaFoldDB" id="A0AAV5JLN7"/>
<organism evidence="2 3">
    <name type="scientific">Rubroshorea leprosula</name>
    <dbReference type="NCBI Taxonomy" id="152421"/>
    <lineage>
        <taxon>Eukaryota</taxon>
        <taxon>Viridiplantae</taxon>
        <taxon>Streptophyta</taxon>
        <taxon>Embryophyta</taxon>
        <taxon>Tracheophyta</taxon>
        <taxon>Spermatophyta</taxon>
        <taxon>Magnoliopsida</taxon>
        <taxon>eudicotyledons</taxon>
        <taxon>Gunneridae</taxon>
        <taxon>Pentapetalae</taxon>
        <taxon>rosids</taxon>
        <taxon>malvids</taxon>
        <taxon>Malvales</taxon>
        <taxon>Dipterocarpaceae</taxon>
        <taxon>Rubroshorea</taxon>
    </lineage>
</organism>
<feature type="chain" id="PRO_5043405739" evidence="1">
    <location>
        <begin position="18"/>
        <end position="48"/>
    </location>
</feature>
<evidence type="ECO:0000313" key="3">
    <source>
        <dbReference type="Proteomes" id="UP001054252"/>
    </source>
</evidence>
<comment type="caution">
    <text evidence="2">The sequence shown here is derived from an EMBL/GenBank/DDBJ whole genome shotgun (WGS) entry which is preliminary data.</text>
</comment>
<dbReference type="EMBL" id="BPVZ01000036">
    <property type="protein sequence ID" value="GKV12187.1"/>
    <property type="molecule type" value="Genomic_DNA"/>
</dbReference>
<dbReference type="Proteomes" id="UP001054252">
    <property type="component" value="Unassembled WGS sequence"/>
</dbReference>
<gene>
    <name evidence="2" type="ORF">SLEP1_g23369</name>
</gene>
<keyword evidence="1" id="KW-0732">Signal</keyword>
<evidence type="ECO:0000313" key="2">
    <source>
        <dbReference type="EMBL" id="GKV12187.1"/>
    </source>
</evidence>
<evidence type="ECO:0000256" key="1">
    <source>
        <dbReference type="SAM" id="SignalP"/>
    </source>
</evidence>
<accession>A0AAV5JLN7</accession>
<proteinExistence type="predicted"/>